<evidence type="ECO:0000256" key="22">
    <source>
        <dbReference type="PIRSR" id="PIRSR000666-2"/>
    </source>
</evidence>
<dbReference type="InterPro" id="IPR009030">
    <property type="entry name" value="Growth_fac_rcpt_cys_sf"/>
</dbReference>
<evidence type="ECO:0000256" key="15">
    <source>
        <dbReference type="ARBA" id="ARBA00023137"/>
    </source>
</evidence>
<feature type="disulfide bond" evidence="23">
    <location>
        <begin position="91"/>
        <end position="213"/>
    </location>
</feature>
<dbReference type="InterPro" id="IPR001660">
    <property type="entry name" value="SAM"/>
</dbReference>
<dbReference type="PROSITE" id="PS00790">
    <property type="entry name" value="RECEPTOR_TYR_KIN_V_1"/>
    <property type="match status" value="1"/>
</dbReference>
<reference evidence="30" key="1">
    <citation type="submission" date="2025-08" db="UniProtKB">
        <authorList>
            <consortium name="Ensembl"/>
        </authorList>
    </citation>
    <scope>IDENTIFICATION</scope>
</reference>
<dbReference type="InterPro" id="IPR020635">
    <property type="entry name" value="Tyr_kinase_cat_dom"/>
</dbReference>
<keyword evidence="10" id="KW-0418">Kinase</keyword>
<dbReference type="Pfam" id="PF07714">
    <property type="entry name" value="PK_Tyr_Ser-Thr"/>
    <property type="match status" value="1"/>
</dbReference>
<dbReference type="PROSITE" id="PS50105">
    <property type="entry name" value="SAM_DOMAIN"/>
    <property type="match status" value="1"/>
</dbReference>
<feature type="domain" description="Fibronectin type-III" evidence="28">
    <location>
        <begin position="464"/>
        <end position="561"/>
    </location>
</feature>
<feature type="domain" description="Protein kinase" evidence="26">
    <location>
        <begin position="650"/>
        <end position="913"/>
    </location>
</feature>
<dbReference type="Gene3D" id="2.10.50.10">
    <property type="entry name" value="Tumor Necrosis Factor Receptor, subunit A, domain 2"/>
    <property type="match status" value="1"/>
</dbReference>
<evidence type="ECO:0000256" key="10">
    <source>
        <dbReference type="ARBA" id="ARBA00022777"/>
    </source>
</evidence>
<feature type="binding site" evidence="22 24">
    <location>
        <position position="682"/>
    </location>
    <ligand>
        <name>ATP</name>
        <dbReference type="ChEBI" id="CHEBI:30616"/>
    </ligand>
</feature>
<dbReference type="Proteomes" id="UP000472260">
    <property type="component" value="Unassembled WGS sequence"/>
</dbReference>
<dbReference type="InterPro" id="IPR001090">
    <property type="entry name" value="Ephrin_rcpt_lig-bd_dom"/>
</dbReference>
<evidence type="ECO:0000259" key="28">
    <source>
        <dbReference type="PROSITE" id="PS50853"/>
    </source>
</evidence>
<keyword evidence="18" id="KW-0966">Cell projection</keyword>
<dbReference type="FunFam" id="2.10.50.10:FF:000001">
    <property type="entry name" value="Ephrin type-A receptor 5"/>
    <property type="match status" value="1"/>
</dbReference>
<dbReference type="CDD" id="cd00063">
    <property type="entry name" value="FN3"/>
    <property type="match status" value="2"/>
</dbReference>
<dbReference type="AlphaFoldDB" id="A0A671MJA1"/>
<keyword evidence="15" id="KW-0829">Tyrosine-protein kinase</keyword>
<evidence type="ECO:0000256" key="20">
    <source>
        <dbReference type="ARBA" id="ARBA00055965"/>
    </source>
</evidence>
<evidence type="ECO:0000256" key="2">
    <source>
        <dbReference type="ARBA" id="ARBA00004279"/>
    </source>
</evidence>
<keyword evidence="14 25" id="KW-0472">Membrane</keyword>
<dbReference type="InterPro" id="IPR013783">
    <property type="entry name" value="Ig-like_fold"/>
</dbReference>
<dbReference type="EC" id="2.7.10.1" evidence="3"/>
<dbReference type="FunFam" id="2.60.40.1770:FF:000001">
    <property type="entry name" value="Ephrin type-A receptor 5"/>
    <property type="match status" value="1"/>
</dbReference>
<proteinExistence type="predicted"/>
<evidence type="ECO:0000259" key="26">
    <source>
        <dbReference type="PROSITE" id="PS50011"/>
    </source>
</evidence>
<evidence type="ECO:0000256" key="24">
    <source>
        <dbReference type="PROSITE-ProRule" id="PRU10141"/>
    </source>
</evidence>
<dbReference type="Gene3D" id="2.60.40.1770">
    <property type="entry name" value="ephrin a2 ectodomain"/>
    <property type="match status" value="1"/>
</dbReference>
<dbReference type="Pfam" id="PF07699">
    <property type="entry name" value="Ephrin_rec_like"/>
    <property type="match status" value="1"/>
</dbReference>
<evidence type="ECO:0000256" key="17">
    <source>
        <dbReference type="ARBA" id="ARBA00023180"/>
    </source>
</evidence>
<dbReference type="Gene3D" id="3.30.200.20">
    <property type="entry name" value="Phosphorylase Kinase, domain 1"/>
    <property type="match status" value="1"/>
</dbReference>
<dbReference type="InterPro" id="IPR011009">
    <property type="entry name" value="Kinase-like_dom_sf"/>
</dbReference>
<evidence type="ECO:0000256" key="9">
    <source>
        <dbReference type="ARBA" id="ARBA00022741"/>
    </source>
</evidence>
<dbReference type="FunFam" id="2.60.40.10:FF:000110">
    <property type="entry name" value="Ephrin type-B receptor 2"/>
    <property type="match status" value="1"/>
</dbReference>
<keyword evidence="7" id="KW-0732">Signal</keyword>
<accession>A0A671MJA1</accession>
<dbReference type="GO" id="GO:0005886">
    <property type="term" value="C:plasma membrane"/>
    <property type="evidence" value="ECO:0007669"/>
    <property type="project" value="UniProtKB-SubCell"/>
</dbReference>
<evidence type="ECO:0000259" key="29">
    <source>
        <dbReference type="PROSITE" id="PS51550"/>
    </source>
</evidence>
<dbReference type="InterPro" id="IPR008979">
    <property type="entry name" value="Galactose-bd-like_sf"/>
</dbReference>
<dbReference type="PIRSF" id="PIRSF000666">
    <property type="entry name" value="TyrPK_ephrin_receptor"/>
    <property type="match status" value="1"/>
</dbReference>
<dbReference type="GO" id="GO:0005005">
    <property type="term" value="F:transmembrane-ephrin receptor activity"/>
    <property type="evidence" value="ECO:0007669"/>
    <property type="project" value="TreeGrafter"/>
</dbReference>
<evidence type="ECO:0000256" key="11">
    <source>
        <dbReference type="ARBA" id="ARBA00022840"/>
    </source>
</evidence>
<dbReference type="FunFam" id="2.60.40.10:FF:000041">
    <property type="entry name" value="ephrin type-A receptor 3"/>
    <property type="match status" value="1"/>
</dbReference>
<dbReference type="CDD" id="cd09552">
    <property type="entry name" value="SAM_EPH-B2"/>
    <property type="match status" value="1"/>
</dbReference>
<evidence type="ECO:0000256" key="6">
    <source>
        <dbReference type="ARBA" id="ARBA00022692"/>
    </source>
</evidence>
<sequence length="1015" mass="114043">MESSGVTLGRAVKSLVHIALYPSCFSVRNIYVYILQEVFFTLSTGFLYTLKNIELFTVPNIWVKHIRSLCWWEEVSGYDENMNTIRTYQVCNVFDANQNNWVRTKYIQRRGAQRIHVEMKFSVRDCSSIPGVPGSCKETFNLFYYESDSDKATKVFPPWMENPWIKVDTLAADESFSQVDLGGRVMKINTEVRSFGPISRKGFYLAFQDYGGCMSLIAVRVFYRKCPRTIRNGALFQETHSGAESTSLVLARGECIPNAEEVDVPIKLYCNGDGEWMVPIGRCMCKAGHEAVDNGTVCRACPSGFFKTAQGDEKCLQCPINSRTTNNGATNCVCRNGYYRTDSDPLEMPCTTVPSAPQNVISSVNETSLMLEWNPPRETGGRDDVVYNIICKSCGGGRGGCTRCGDNVQFVPRQLGLTETRVFISDLLAHTQYTFEVQAVNGVSDQSPYSPQYASVNITTNQAAPSTVSIMHQVSRTIGSITLSWSQPDQPNGVILDYELQYYEKDQTEHNSSIIKSQTNTAVIRGLKPGGIYVFQVRARTVAGFGRYSGKMYFQTMTEEEYNTSIQEKLPLIIGSAAAGLVFLIALVVIIIVCNRRGFERADSEYTDKLQHYTSGHISPGMKIYIDPFTYEDPNEAVREFAKEIDISCVKIEQVIGAGEFGEVCSGNLKLPGKREMFVAIKTLKSGYTEKQRRDFLSEASIMGQFDHPNVIHLEGVVTKSSPVMIITEFMENGSLDSFLRQNDGQFTVIQLVGMLRGIASGMKYLADMNYVHRDLAARNTLVNSNLVCKVSDFGLSRFLEDDTSDPTYTSALGGKIPIRWTAPEAIQYRKFTSASDVWSYGIVMWEVMSYGERPYWDMTNQDVINAIEQDYRLPPPMDCPSALHQLMLDCWQKDRNNRPKFSQIVNNLDKMIRNPNSLKAMTPLSSGVHLPLLDRSVPDFSSFNTVDDWLDAIKMGQYKDNFANGNFTSFDLVSQMTMEDILRVGVTLAGHQKKILNSVQMMRAQMNQIQSIEV</sequence>
<dbReference type="PROSITE" id="PS50011">
    <property type="entry name" value="PROTEIN_KINASE_DOM"/>
    <property type="match status" value="1"/>
</dbReference>
<feature type="disulfide bond" evidence="23">
    <location>
        <begin position="126"/>
        <end position="136"/>
    </location>
</feature>
<dbReference type="GO" id="GO:0007411">
    <property type="term" value="P:axon guidance"/>
    <property type="evidence" value="ECO:0007669"/>
    <property type="project" value="TreeGrafter"/>
</dbReference>
<evidence type="ECO:0000259" key="27">
    <source>
        <dbReference type="PROSITE" id="PS50105"/>
    </source>
</evidence>
<dbReference type="Ensembl" id="ENSSANT00000033971.1">
    <property type="protein sequence ID" value="ENSSANP00000031907.1"/>
    <property type="gene ID" value="ENSSANG00000015879.1"/>
</dbReference>
<evidence type="ECO:0000256" key="21">
    <source>
        <dbReference type="PIRSR" id="PIRSR000666-1"/>
    </source>
</evidence>
<dbReference type="InterPro" id="IPR016257">
    <property type="entry name" value="Tyr_kinase_ephrin_rcpt"/>
</dbReference>
<dbReference type="Gene3D" id="1.10.150.50">
    <property type="entry name" value="Transcription Factor, Ets-1"/>
    <property type="match status" value="1"/>
</dbReference>
<dbReference type="InterPro" id="IPR001426">
    <property type="entry name" value="Tyr_kinase_rcpt_V_CS"/>
</dbReference>
<evidence type="ECO:0000256" key="14">
    <source>
        <dbReference type="ARBA" id="ARBA00023136"/>
    </source>
</evidence>
<dbReference type="PRINTS" id="PR00109">
    <property type="entry name" value="TYRKINASE"/>
</dbReference>
<protein>
    <recommendedName>
        <fullName evidence="3">receptor protein-tyrosine kinase</fullName>
        <ecNumber evidence="3">2.7.10.1</ecNumber>
    </recommendedName>
</protein>
<dbReference type="GO" id="GO:0060429">
    <property type="term" value="P:epithelium development"/>
    <property type="evidence" value="ECO:0007669"/>
    <property type="project" value="UniProtKB-ARBA"/>
</dbReference>
<dbReference type="CDD" id="cd00185">
    <property type="entry name" value="TNFRSF"/>
    <property type="match status" value="1"/>
</dbReference>
<dbReference type="PANTHER" id="PTHR46877">
    <property type="entry name" value="EPH RECEPTOR A5"/>
    <property type="match status" value="1"/>
</dbReference>
<dbReference type="FunFam" id="1.10.150.50:FF:000001">
    <property type="entry name" value="Ephrin type-A receptor 5"/>
    <property type="match status" value="1"/>
</dbReference>
<comment type="catalytic activity">
    <reaction evidence="19">
        <text>L-tyrosyl-[protein] + ATP = O-phospho-L-tyrosyl-[protein] + ADP + H(+)</text>
        <dbReference type="Rhea" id="RHEA:10596"/>
        <dbReference type="Rhea" id="RHEA-COMP:10136"/>
        <dbReference type="Rhea" id="RHEA-COMP:20101"/>
        <dbReference type="ChEBI" id="CHEBI:15378"/>
        <dbReference type="ChEBI" id="CHEBI:30616"/>
        <dbReference type="ChEBI" id="CHEBI:46858"/>
        <dbReference type="ChEBI" id="CHEBI:61978"/>
        <dbReference type="ChEBI" id="CHEBI:456216"/>
        <dbReference type="EC" id="2.7.10.1"/>
    </reaction>
</comment>
<feature type="active site" description="Proton acceptor" evidence="21">
    <location>
        <position position="775"/>
    </location>
</feature>
<dbReference type="FunFam" id="1.10.510.10:FF:000015">
    <property type="entry name" value="Ephrin type-B receptor 2"/>
    <property type="match status" value="1"/>
</dbReference>
<evidence type="ECO:0000256" key="23">
    <source>
        <dbReference type="PIRSR" id="PIRSR000666-3"/>
    </source>
</evidence>
<dbReference type="InterPro" id="IPR017441">
    <property type="entry name" value="Protein_kinase_ATP_BS"/>
</dbReference>
<dbReference type="SUPFAM" id="SSF47769">
    <property type="entry name" value="SAM/Pointed domain"/>
    <property type="match status" value="1"/>
</dbReference>
<dbReference type="SMART" id="SM00060">
    <property type="entry name" value="FN3"/>
    <property type="match status" value="2"/>
</dbReference>
<gene>
    <name evidence="30" type="primary">LOC107685632</name>
</gene>
<evidence type="ECO:0000256" key="16">
    <source>
        <dbReference type="ARBA" id="ARBA00023170"/>
    </source>
</evidence>
<dbReference type="SMART" id="SM00615">
    <property type="entry name" value="EPH_lbd"/>
    <property type="match status" value="1"/>
</dbReference>
<dbReference type="Gene3D" id="2.60.120.260">
    <property type="entry name" value="Galactose-binding domain-like"/>
    <property type="match status" value="1"/>
</dbReference>
<evidence type="ECO:0000256" key="12">
    <source>
        <dbReference type="ARBA" id="ARBA00022902"/>
    </source>
</evidence>
<dbReference type="SMART" id="SM01411">
    <property type="entry name" value="Ephrin_rec_like"/>
    <property type="match status" value="1"/>
</dbReference>
<keyword evidence="13 25" id="KW-1133">Transmembrane helix</keyword>
<dbReference type="PROSITE" id="PS00107">
    <property type="entry name" value="PROTEIN_KINASE_ATP"/>
    <property type="match status" value="1"/>
</dbReference>
<dbReference type="PROSITE" id="PS00791">
    <property type="entry name" value="RECEPTOR_TYR_KIN_V_2"/>
    <property type="match status" value="1"/>
</dbReference>
<dbReference type="PROSITE" id="PS50853">
    <property type="entry name" value="FN3"/>
    <property type="match status" value="2"/>
</dbReference>
<dbReference type="CDD" id="cd05065">
    <property type="entry name" value="PTKc_EphR_B"/>
    <property type="match status" value="1"/>
</dbReference>
<dbReference type="Pfam" id="PF01404">
    <property type="entry name" value="Ephrin_lbd"/>
    <property type="match status" value="1"/>
</dbReference>
<feature type="domain" description="Fibronectin type-III" evidence="28">
    <location>
        <begin position="353"/>
        <end position="463"/>
    </location>
</feature>
<keyword evidence="12" id="KW-0524">Neurogenesis</keyword>
<keyword evidence="17" id="KW-0325">Glycoprotein</keyword>
<dbReference type="SUPFAM" id="SSF57184">
    <property type="entry name" value="Growth factor receptor domain"/>
    <property type="match status" value="1"/>
</dbReference>
<evidence type="ECO:0000256" key="13">
    <source>
        <dbReference type="ARBA" id="ARBA00022989"/>
    </source>
</evidence>
<evidence type="ECO:0000313" key="30">
    <source>
        <dbReference type="Ensembl" id="ENSSANP00000031907.1"/>
    </source>
</evidence>
<dbReference type="SUPFAM" id="SSF56112">
    <property type="entry name" value="Protein kinase-like (PK-like)"/>
    <property type="match status" value="1"/>
</dbReference>
<keyword evidence="5" id="KW-0808">Transferase</keyword>
<dbReference type="Pfam" id="PF00536">
    <property type="entry name" value="SAM_1"/>
    <property type="match status" value="1"/>
</dbReference>
<dbReference type="Gene3D" id="1.10.510.10">
    <property type="entry name" value="Transferase(Phosphotransferase) domain 1"/>
    <property type="match status" value="1"/>
</dbReference>
<dbReference type="PANTHER" id="PTHR46877:SF11">
    <property type="entry name" value="EPHRIN TYPE-B RECEPTOR 2"/>
    <property type="match status" value="1"/>
</dbReference>
<feature type="domain" description="Eph LBD" evidence="29">
    <location>
        <begin position="47"/>
        <end position="231"/>
    </location>
</feature>
<dbReference type="InterPro" id="IPR050449">
    <property type="entry name" value="Ephrin_rcpt_TKs"/>
</dbReference>
<keyword evidence="16" id="KW-0675">Receptor</keyword>
<dbReference type="PROSITE" id="PS51550">
    <property type="entry name" value="EPH_LBD"/>
    <property type="match status" value="1"/>
</dbReference>
<keyword evidence="8" id="KW-0677">Repeat</keyword>
<dbReference type="Pfam" id="PF14575">
    <property type="entry name" value="EphA2_TM"/>
    <property type="match status" value="1"/>
</dbReference>
<dbReference type="GO" id="GO:0005524">
    <property type="term" value="F:ATP binding"/>
    <property type="evidence" value="ECO:0007669"/>
    <property type="project" value="UniProtKB-UniRule"/>
</dbReference>
<name>A0A671MJA1_9TELE</name>
<organism evidence="30 31">
    <name type="scientific">Sinocyclocheilus anshuiensis</name>
    <dbReference type="NCBI Taxonomy" id="1608454"/>
    <lineage>
        <taxon>Eukaryota</taxon>
        <taxon>Metazoa</taxon>
        <taxon>Chordata</taxon>
        <taxon>Craniata</taxon>
        <taxon>Vertebrata</taxon>
        <taxon>Euteleostomi</taxon>
        <taxon>Actinopterygii</taxon>
        <taxon>Neopterygii</taxon>
        <taxon>Teleostei</taxon>
        <taxon>Ostariophysi</taxon>
        <taxon>Cypriniformes</taxon>
        <taxon>Cyprinidae</taxon>
        <taxon>Cyprininae</taxon>
        <taxon>Sinocyclocheilus</taxon>
    </lineage>
</organism>
<evidence type="ECO:0000256" key="3">
    <source>
        <dbReference type="ARBA" id="ARBA00011902"/>
    </source>
</evidence>
<dbReference type="GO" id="GO:0030425">
    <property type="term" value="C:dendrite"/>
    <property type="evidence" value="ECO:0007669"/>
    <property type="project" value="UniProtKB-SubCell"/>
</dbReference>
<dbReference type="SUPFAM" id="SSF49785">
    <property type="entry name" value="Galactose-binding domain-like"/>
    <property type="match status" value="1"/>
</dbReference>
<evidence type="ECO:0000256" key="19">
    <source>
        <dbReference type="ARBA" id="ARBA00051243"/>
    </source>
</evidence>
<dbReference type="Pfam" id="PF00041">
    <property type="entry name" value="fn3"/>
    <property type="match status" value="2"/>
</dbReference>
<comment type="function">
    <text evidence="20">Receptor tyrosine kinase which binds promiscuously transmembrane ephrin-B family ligands residing on adjacent cells, leading to contact-dependent bidirectional signaling into neighboring cells. The signaling pathway downstream of the receptor is referred to as forward signaling while the signaling pathway downstream of the ephrin ligand is referred to as reverse signaling. Together with its cognate ligand/functional ligand EFNB2 is involved in the regulation of cell adhesion and cell migration, and plays a central role in heart morphogenesis, angiogenesis and blood vessel remodeling and permeability. EPHB4-mediated forward signaling controls cellular repulsion and segregation from EFNB2-expressing cells. Involved in somitogenesis.</text>
</comment>
<evidence type="ECO:0000256" key="4">
    <source>
        <dbReference type="ARBA" id="ARBA00022475"/>
    </source>
</evidence>
<keyword evidence="6 25" id="KW-0812">Transmembrane</keyword>
<feature type="transmembrane region" description="Helical" evidence="25">
    <location>
        <begin position="572"/>
        <end position="594"/>
    </location>
</feature>
<keyword evidence="31" id="KW-1185">Reference proteome</keyword>
<comment type="subcellular location">
    <subcellularLocation>
        <location evidence="1">Cell membrane</location>
        <topology evidence="1">Single-pass type I membrane protein</topology>
    </subcellularLocation>
    <subcellularLocation>
        <location evidence="2">Cell projection</location>
        <location evidence="2">Dendrite</location>
    </subcellularLocation>
</comment>
<evidence type="ECO:0000256" key="25">
    <source>
        <dbReference type="SAM" id="Phobius"/>
    </source>
</evidence>
<feature type="domain" description="SAM" evidence="27">
    <location>
        <begin position="942"/>
        <end position="1006"/>
    </location>
</feature>
<dbReference type="InterPro" id="IPR003961">
    <property type="entry name" value="FN3_dom"/>
</dbReference>
<dbReference type="SMART" id="SM00219">
    <property type="entry name" value="TyrKc"/>
    <property type="match status" value="1"/>
</dbReference>
<evidence type="ECO:0000256" key="18">
    <source>
        <dbReference type="ARBA" id="ARBA00023273"/>
    </source>
</evidence>
<keyword evidence="23" id="KW-1015">Disulfide bond</keyword>
<dbReference type="InterPro" id="IPR001245">
    <property type="entry name" value="Ser-Thr/Tyr_kinase_cat_dom"/>
</dbReference>
<dbReference type="Pfam" id="PF25599">
    <property type="entry name" value="Ephrin_CRD"/>
    <property type="match status" value="1"/>
</dbReference>
<evidence type="ECO:0000256" key="5">
    <source>
        <dbReference type="ARBA" id="ARBA00022679"/>
    </source>
</evidence>
<dbReference type="FunFam" id="3.30.200.20:FF:000001">
    <property type="entry name" value="Ephrin type-A receptor 5"/>
    <property type="match status" value="1"/>
</dbReference>
<evidence type="ECO:0000256" key="7">
    <source>
        <dbReference type="ARBA" id="ARBA00022729"/>
    </source>
</evidence>
<evidence type="ECO:0000256" key="1">
    <source>
        <dbReference type="ARBA" id="ARBA00004251"/>
    </source>
</evidence>
<keyword evidence="4" id="KW-1003">Cell membrane</keyword>
<dbReference type="FunFam" id="2.60.120.260:FF:000004">
    <property type="entry name" value="Ephrin type-B receptor 2"/>
    <property type="match status" value="1"/>
</dbReference>
<dbReference type="InterPro" id="IPR013761">
    <property type="entry name" value="SAM/pointed_sf"/>
</dbReference>
<dbReference type="InterPro" id="IPR027936">
    <property type="entry name" value="Eph_TM"/>
</dbReference>
<evidence type="ECO:0000256" key="8">
    <source>
        <dbReference type="ARBA" id="ARBA00022737"/>
    </source>
</evidence>
<reference evidence="30" key="2">
    <citation type="submission" date="2025-09" db="UniProtKB">
        <authorList>
            <consortium name="Ensembl"/>
        </authorList>
    </citation>
    <scope>IDENTIFICATION</scope>
</reference>
<keyword evidence="11 22" id="KW-0067">ATP-binding</keyword>
<dbReference type="InterPro" id="IPR011641">
    <property type="entry name" value="Tyr-kin_ephrin_A/B_rcpt-like"/>
</dbReference>
<dbReference type="PRINTS" id="PR00014">
    <property type="entry name" value="FNTYPEIII"/>
</dbReference>
<dbReference type="Gene3D" id="2.60.40.10">
    <property type="entry name" value="Immunoglobulins"/>
    <property type="match status" value="2"/>
</dbReference>
<dbReference type="InterPro" id="IPR000719">
    <property type="entry name" value="Prot_kinase_dom"/>
</dbReference>
<dbReference type="SMART" id="SM00454">
    <property type="entry name" value="SAM"/>
    <property type="match status" value="1"/>
</dbReference>
<evidence type="ECO:0000313" key="31">
    <source>
        <dbReference type="Proteomes" id="UP000472260"/>
    </source>
</evidence>
<dbReference type="SUPFAM" id="SSF49265">
    <property type="entry name" value="Fibronectin type III"/>
    <property type="match status" value="1"/>
</dbReference>
<keyword evidence="9 22" id="KW-0547">Nucleotide-binding</keyword>
<feature type="binding site" evidence="22">
    <location>
        <begin position="656"/>
        <end position="664"/>
    </location>
    <ligand>
        <name>ATP</name>
        <dbReference type="ChEBI" id="CHEBI:30616"/>
    </ligand>
</feature>
<dbReference type="InterPro" id="IPR036116">
    <property type="entry name" value="FN3_sf"/>
</dbReference>